<evidence type="ECO:0000313" key="8">
    <source>
        <dbReference type="Proteomes" id="UP000237347"/>
    </source>
</evidence>
<dbReference type="InterPro" id="IPR016024">
    <property type="entry name" value="ARM-type_fold"/>
</dbReference>
<dbReference type="InterPro" id="IPR013180">
    <property type="entry name" value="CTNNBL1_N"/>
</dbReference>
<dbReference type="InterPro" id="IPR039678">
    <property type="entry name" value="CTNNBL1"/>
</dbReference>
<dbReference type="GO" id="GO:0005681">
    <property type="term" value="C:spliceosomal complex"/>
    <property type="evidence" value="ECO:0007669"/>
    <property type="project" value="TreeGrafter"/>
</dbReference>
<keyword evidence="4" id="KW-0175">Coiled coil</keyword>
<dbReference type="SUPFAM" id="SSF48371">
    <property type="entry name" value="ARM repeat"/>
    <property type="match status" value="1"/>
</dbReference>
<dbReference type="EMBL" id="PKMF04000277">
    <property type="protein sequence ID" value="KAK7839720.1"/>
    <property type="molecule type" value="Genomic_DNA"/>
</dbReference>
<organism evidence="7 8">
    <name type="scientific">Quercus suber</name>
    <name type="common">Cork oak</name>
    <dbReference type="NCBI Taxonomy" id="58331"/>
    <lineage>
        <taxon>Eukaryota</taxon>
        <taxon>Viridiplantae</taxon>
        <taxon>Streptophyta</taxon>
        <taxon>Embryophyta</taxon>
        <taxon>Tracheophyta</taxon>
        <taxon>Spermatophyta</taxon>
        <taxon>Magnoliopsida</taxon>
        <taxon>eudicotyledons</taxon>
        <taxon>Gunneridae</taxon>
        <taxon>Pentapetalae</taxon>
        <taxon>rosids</taxon>
        <taxon>fabids</taxon>
        <taxon>Fagales</taxon>
        <taxon>Fagaceae</taxon>
        <taxon>Quercus</taxon>
    </lineage>
</organism>
<gene>
    <name evidence="7" type="primary">CTNNBL1_1</name>
    <name evidence="7" type="ORF">CFP56_017599</name>
</gene>
<keyword evidence="8" id="KW-1185">Reference proteome</keyword>
<dbReference type="AlphaFoldDB" id="A0AAW0KJQ3"/>
<dbReference type="InterPro" id="IPR011989">
    <property type="entry name" value="ARM-like"/>
</dbReference>
<dbReference type="PANTHER" id="PTHR14978:SF0">
    <property type="entry name" value="BETA-CATENIN-LIKE PROTEIN 1"/>
    <property type="match status" value="1"/>
</dbReference>
<name>A0AAW0KJQ3_QUESU</name>
<evidence type="ECO:0000256" key="5">
    <source>
        <dbReference type="ARBA" id="ARBA00023242"/>
    </source>
</evidence>
<sequence>MLSKQKLKQKLKDNIEACLKYPNQLDRFADSKIDLHDDLHKLNILVGAPELYSDLINLNAIPSILNLLAHNNTDIAVNVVQLLQDLTDPNVFEDDEESDEPARVLVNALVENNVLKLLVQNL</sequence>
<evidence type="ECO:0000256" key="4">
    <source>
        <dbReference type="ARBA" id="ARBA00023054"/>
    </source>
</evidence>
<evidence type="ECO:0000256" key="3">
    <source>
        <dbReference type="ARBA" id="ARBA00022737"/>
    </source>
</evidence>
<comment type="subcellular location">
    <subcellularLocation>
        <location evidence="1">Nucleus</location>
    </subcellularLocation>
</comment>
<comment type="caution">
    <text evidence="7">The sequence shown here is derived from an EMBL/GenBank/DDBJ whole genome shotgun (WGS) entry which is preliminary data.</text>
</comment>
<dbReference type="Gene3D" id="1.25.10.10">
    <property type="entry name" value="Leucine-rich Repeat Variant"/>
    <property type="match status" value="1"/>
</dbReference>
<dbReference type="PANTHER" id="PTHR14978">
    <property type="entry name" value="BETA-CATENIN-LIKE PROTEIN 1 NUCLEAR ASSOCIATED PROTEIN"/>
    <property type="match status" value="1"/>
</dbReference>
<accession>A0AAW0KJQ3</accession>
<evidence type="ECO:0000259" key="6">
    <source>
        <dbReference type="SMART" id="SM01156"/>
    </source>
</evidence>
<dbReference type="Proteomes" id="UP000237347">
    <property type="component" value="Unassembled WGS sequence"/>
</dbReference>
<protein>
    <submittedName>
        <fullName evidence="7">Beta-catenin-like protein 1</fullName>
    </submittedName>
</protein>
<evidence type="ECO:0000256" key="2">
    <source>
        <dbReference type="ARBA" id="ARBA00022553"/>
    </source>
</evidence>
<reference evidence="7 8" key="1">
    <citation type="journal article" date="2018" name="Sci. Data">
        <title>The draft genome sequence of cork oak.</title>
        <authorList>
            <person name="Ramos A.M."/>
            <person name="Usie A."/>
            <person name="Barbosa P."/>
            <person name="Barros P.M."/>
            <person name="Capote T."/>
            <person name="Chaves I."/>
            <person name="Simoes F."/>
            <person name="Abreu I."/>
            <person name="Carrasquinho I."/>
            <person name="Faro C."/>
            <person name="Guimaraes J.B."/>
            <person name="Mendonca D."/>
            <person name="Nobrega F."/>
            <person name="Rodrigues L."/>
            <person name="Saibo N.J.M."/>
            <person name="Varela M.C."/>
            <person name="Egas C."/>
            <person name="Matos J."/>
            <person name="Miguel C.M."/>
            <person name="Oliveira M.M."/>
            <person name="Ricardo C.P."/>
            <person name="Goncalves S."/>
        </authorList>
    </citation>
    <scope>NUCLEOTIDE SEQUENCE [LARGE SCALE GENOMIC DNA]</scope>
    <source>
        <strain evidence="8">cv. HL8</strain>
    </source>
</reference>
<proteinExistence type="predicted"/>
<keyword evidence="2" id="KW-0597">Phosphoprotein</keyword>
<evidence type="ECO:0000313" key="7">
    <source>
        <dbReference type="EMBL" id="KAK7839720.1"/>
    </source>
</evidence>
<keyword evidence="3" id="KW-0677">Repeat</keyword>
<keyword evidence="5" id="KW-0539">Nucleus</keyword>
<evidence type="ECO:0000256" key="1">
    <source>
        <dbReference type="ARBA" id="ARBA00004123"/>
    </source>
</evidence>
<dbReference type="SMART" id="SM01156">
    <property type="entry name" value="DUF1716"/>
    <property type="match status" value="1"/>
</dbReference>
<feature type="domain" description="Beta-catenin-like protein 1 N-terminal" evidence="6">
    <location>
        <begin position="1"/>
        <end position="80"/>
    </location>
</feature>
<dbReference type="Pfam" id="PF08216">
    <property type="entry name" value="CTNNBL"/>
    <property type="match status" value="1"/>
</dbReference>